<dbReference type="Pfam" id="PF08907">
    <property type="entry name" value="DUF1853"/>
    <property type="match status" value="2"/>
</dbReference>
<evidence type="ECO:0000313" key="3">
    <source>
        <dbReference type="Proteomes" id="UP000604046"/>
    </source>
</evidence>
<dbReference type="InterPro" id="IPR015003">
    <property type="entry name" value="DUF1853"/>
</dbReference>
<gene>
    <name evidence="2" type="primary">DDX42</name>
    <name evidence="2" type="ORF">SNAT2548_LOCUS2985</name>
</gene>
<evidence type="ECO:0000256" key="1">
    <source>
        <dbReference type="SAM" id="MobiDB-lite"/>
    </source>
</evidence>
<dbReference type="Proteomes" id="UP000604046">
    <property type="component" value="Unassembled WGS sequence"/>
</dbReference>
<dbReference type="EMBL" id="CAJNDS010000180">
    <property type="protein sequence ID" value="CAE7023069.1"/>
    <property type="molecule type" value="Genomic_DNA"/>
</dbReference>
<feature type="region of interest" description="Disordered" evidence="1">
    <location>
        <begin position="511"/>
        <end position="543"/>
    </location>
</feature>
<feature type="compositionally biased region" description="Low complexity" evidence="1">
    <location>
        <begin position="526"/>
        <end position="543"/>
    </location>
</feature>
<evidence type="ECO:0000313" key="2">
    <source>
        <dbReference type="EMBL" id="CAE7023069.1"/>
    </source>
</evidence>
<reference evidence="2" key="1">
    <citation type="submission" date="2021-02" db="EMBL/GenBank/DDBJ databases">
        <authorList>
            <person name="Dougan E. K."/>
            <person name="Rhodes N."/>
            <person name="Thang M."/>
            <person name="Chan C."/>
        </authorList>
    </citation>
    <scope>NUCLEOTIDE SEQUENCE</scope>
</reference>
<dbReference type="AlphaFoldDB" id="A0A812I5L4"/>
<protein>
    <submittedName>
        <fullName evidence="2">DDX42 protein</fullName>
    </submittedName>
</protein>
<name>A0A812I5L4_9DINO</name>
<organism evidence="2 3">
    <name type="scientific">Symbiodinium natans</name>
    <dbReference type="NCBI Taxonomy" id="878477"/>
    <lineage>
        <taxon>Eukaryota</taxon>
        <taxon>Sar</taxon>
        <taxon>Alveolata</taxon>
        <taxon>Dinophyceae</taxon>
        <taxon>Suessiales</taxon>
        <taxon>Symbiodiniaceae</taxon>
        <taxon>Symbiodinium</taxon>
    </lineage>
</organism>
<dbReference type="OrthoDB" id="10392453at2759"/>
<sequence length="543" mass="61172">MDRGLRRHHELSTTLRACSLGVLSCLGRCWELWSPRNFAVSREEFHSRHLRPWTWKRKEFESLLSRLQHPRVRDVAWSVLAPGLCCDADATFGHEVFTDAAMKDLLGDVSEGLLALDADPRPLDAWLTSHDRSGSRFVGHYYESLVHFALAELGKVEVALYSEPIPKETKQRNASPAASAGDVVRRFKPPLKTSLDVDFFCSIHEAAFLEGGQLRISFKIKRGRSREAFPLPVEATLTSAQGVRRPASHRPSSPPDSDRMDGHVLFEDVSVSEELEFAYAPGFPAVPLRPTKMRQPIQGEVDYILQPDQSSPQFLHLEVAVKFYLAARDEVATWDDFIAPNPRDILGLKLRHMLSHQLRMGQTPHIRNLLAARVAGNGQRMQSMGISSRLWMNGRLFLAATAPLDETHGRPDSWHTRIPMLSPDLEVGWWCRFRELDRVLPATCRFLVLKKPYWLAPLRGSGGRHADHGRLRTRGELLKEARSWKRFQYVAVLAVDAGGFEEISRGFVVPDEWPQTPRRGRRHSGSRSVSPSSGSSGQQGAPS</sequence>
<feature type="region of interest" description="Disordered" evidence="1">
    <location>
        <begin position="240"/>
        <end position="262"/>
    </location>
</feature>
<keyword evidence="3" id="KW-1185">Reference proteome</keyword>
<proteinExistence type="predicted"/>
<comment type="caution">
    <text evidence="2">The sequence shown here is derived from an EMBL/GenBank/DDBJ whole genome shotgun (WGS) entry which is preliminary data.</text>
</comment>
<accession>A0A812I5L4</accession>